<evidence type="ECO:0000313" key="4">
    <source>
        <dbReference type="Proteomes" id="UP001500101"/>
    </source>
</evidence>
<sequence length="470" mass="52021">MKKVTKIYRKSIPLFLGVMALFAFNSCKEEVVKVGEEKEASYETNPNALATLIGQNGKSDQSLFEFKTAGEFGLYVELTKPSAAAVNNSVAINEEVLQAYNSKNETSFKMFPKELISLVDQGKFSINANDKKSSEIKIRLTSNQQLSEAETFAIPLRTKLADGQSIDYLLLVKDVSKLPNADKSTGIKIISCMEVNDTNPLNNLSITLKNSGKPLVDMVILFSSNINYNEQLGKVMITHNPNVTHILENKDKYLKPLRDRGIKVILSILGNHDKSGVANLDGEAAKAFAQEIAATCKAYDLDGVFFDDEYSSYSYYDIPAGFVYPSAKAAAKLCYETKKAMPDKLIMVYVYSRTGNFGGNNAISEAPAGDYVDYALHDYLGSYSLTNYYPGLARTGWGMSSGEYAQGRFPSTNALRNIRTGGYGAHMIFAFDPNRSNFTSRQKPALENIAKILFDDELVFDSSKKFAKDW</sequence>
<dbReference type="InterPro" id="IPR001223">
    <property type="entry name" value="Glyco_hydro18_cat"/>
</dbReference>
<feature type="domain" description="GH18" evidence="2">
    <location>
        <begin position="188"/>
        <end position="470"/>
    </location>
</feature>
<name>A0ABP7Y5N0_9SPHI</name>
<organism evidence="3 4">
    <name type="scientific">Sphingobacterium kyonggiense</name>
    <dbReference type="NCBI Taxonomy" id="714075"/>
    <lineage>
        <taxon>Bacteria</taxon>
        <taxon>Pseudomonadati</taxon>
        <taxon>Bacteroidota</taxon>
        <taxon>Sphingobacteriia</taxon>
        <taxon>Sphingobacteriales</taxon>
        <taxon>Sphingobacteriaceae</taxon>
        <taxon>Sphingobacterium</taxon>
    </lineage>
</organism>
<dbReference type="Proteomes" id="UP001500101">
    <property type="component" value="Unassembled WGS sequence"/>
</dbReference>
<reference evidence="4" key="1">
    <citation type="journal article" date="2019" name="Int. J. Syst. Evol. Microbiol.">
        <title>The Global Catalogue of Microorganisms (GCM) 10K type strain sequencing project: providing services to taxonomists for standard genome sequencing and annotation.</title>
        <authorList>
            <consortium name="The Broad Institute Genomics Platform"/>
            <consortium name="The Broad Institute Genome Sequencing Center for Infectious Disease"/>
            <person name="Wu L."/>
            <person name="Ma J."/>
        </authorList>
    </citation>
    <scope>NUCLEOTIDE SEQUENCE [LARGE SCALE GENOMIC DNA]</scope>
    <source>
        <strain evidence="4">JCM 16704</strain>
    </source>
</reference>
<evidence type="ECO:0000256" key="1">
    <source>
        <dbReference type="SAM" id="SignalP"/>
    </source>
</evidence>
<dbReference type="SUPFAM" id="SSF51445">
    <property type="entry name" value="(Trans)glycosidases"/>
    <property type="match status" value="1"/>
</dbReference>
<dbReference type="Gene3D" id="3.20.20.80">
    <property type="entry name" value="Glycosidases"/>
    <property type="match status" value="1"/>
</dbReference>
<evidence type="ECO:0000259" key="2">
    <source>
        <dbReference type="PROSITE" id="PS51910"/>
    </source>
</evidence>
<proteinExistence type="predicted"/>
<feature type="signal peptide" evidence="1">
    <location>
        <begin position="1"/>
        <end position="25"/>
    </location>
</feature>
<dbReference type="InterPro" id="IPR017853">
    <property type="entry name" value="GH"/>
</dbReference>
<feature type="chain" id="PRO_5047517200" evidence="1">
    <location>
        <begin position="26"/>
        <end position="470"/>
    </location>
</feature>
<keyword evidence="1" id="KW-0732">Signal</keyword>
<dbReference type="PROSITE" id="PS51910">
    <property type="entry name" value="GH18_2"/>
    <property type="match status" value="1"/>
</dbReference>
<dbReference type="EMBL" id="BAAAZI010000001">
    <property type="protein sequence ID" value="GAA4131171.1"/>
    <property type="molecule type" value="Genomic_DNA"/>
</dbReference>
<gene>
    <name evidence="3" type="ORF">GCM10022216_01000</name>
</gene>
<keyword evidence="4" id="KW-1185">Reference proteome</keyword>
<dbReference type="Pfam" id="PF08522">
    <property type="entry name" value="BT_3987-like_N"/>
    <property type="match status" value="1"/>
</dbReference>
<dbReference type="InterPro" id="IPR013728">
    <property type="entry name" value="BT_3987-like_N"/>
</dbReference>
<protein>
    <submittedName>
        <fullName evidence="3">DUF1735 domain-containing protein</fullName>
    </submittedName>
</protein>
<comment type="caution">
    <text evidence="3">The sequence shown here is derived from an EMBL/GenBank/DDBJ whole genome shotgun (WGS) entry which is preliminary data.</text>
</comment>
<evidence type="ECO:0000313" key="3">
    <source>
        <dbReference type="EMBL" id="GAA4131171.1"/>
    </source>
</evidence>
<accession>A0ABP7Y5N0</accession>
<dbReference type="RefSeq" id="WP_344672723.1">
    <property type="nucleotide sequence ID" value="NZ_BAAAZI010000001.1"/>
</dbReference>
<dbReference type="Gene3D" id="2.60.40.1740">
    <property type="entry name" value="hypothetical protein (bacova_03559)"/>
    <property type="match status" value="1"/>
</dbReference>